<dbReference type="SFLD" id="SFLDG01017">
    <property type="entry name" value="Polyprenyl_Transferase_Like"/>
    <property type="match status" value="1"/>
</dbReference>
<accession>A0A4R9LPV0</accession>
<dbReference type="InterPro" id="IPR000092">
    <property type="entry name" value="Polyprenyl_synt"/>
</dbReference>
<dbReference type="PANTHER" id="PTHR43281">
    <property type="entry name" value="FARNESYL DIPHOSPHATE SYNTHASE"/>
    <property type="match status" value="1"/>
</dbReference>
<protein>
    <submittedName>
        <fullName evidence="8">Polyprenyl synthetase family protein</fullName>
    </submittedName>
</protein>
<evidence type="ECO:0000256" key="6">
    <source>
        <dbReference type="ARBA" id="ARBA00023229"/>
    </source>
</evidence>
<reference evidence="8" key="1">
    <citation type="journal article" date="2019" name="PLoS Negl. Trop. Dis.">
        <title>Revisiting the worldwide diversity of Leptospira species in the environment.</title>
        <authorList>
            <person name="Vincent A.T."/>
            <person name="Schiettekatte O."/>
            <person name="Bourhy P."/>
            <person name="Veyrier F.J."/>
            <person name="Picardeau M."/>
        </authorList>
    </citation>
    <scope>NUCLEOTIDE SEQUENCE [LARGE SCALE GENOMIC DNA]</scope>
    <source>
        <strain evidence="8">201400974</strain>
    </source>
</reference>
<dbReference type="GO" id="GO:0004659">
    <property type="term" value="F:prenyltransferase activity"/>
    <property type="evidence" value="ECO:0007669"/>
    <property type="project" value="InterPro"/>
</dbReference>
<keyword evidence="4" id="KW-0479">Metal-binding</keyword>
<gene>
    <name evidence="8" type="ORF">EHS11_07700</name>
</gene>
<comment type="cofactor">
    <cofactor evidence="1">
        <name>Mg(2+)</name>
        <dbReference type="ChEBI" id="CHEBI:18420"/>
    </cofactor>
</comment>
<dbReference type="AlphaFoldDB" id="A0A4R9LPV0"/>
<dbReference type="Gene3D" id="1.10.600.10">
    <property type="entry name" value="Farnesyl Diphosphate Synthase"/>
    <property type="match status" value="1"/>
</dbReference>
<evidence type="ECO:0000256" key="5">
    <source>
        <dbReference type="ARBA" id="ARBA00022842"/>
    </source>
</evidence>
<dbReference type="SFLD" id="SFLDS00005">
    <property type="entry name" value="Isoprenoid_Synthase_Type_I"/>
    <property type="match status" value="1"/>
</dbReference>
<dbReference type="PROSITE" id="PS00444">
    <property type="entry name" value="POLYPRENYL_SYNTHASE_2"/>
    <property type="match status" value="1"/>
</dbReference>
<dbReference type="Proteomes" id="UP000298264">
    <property type="component" value="Unassembled WGS sequence"/>
</dbReference>
<dbReference type="FunFam" id="1.10.600.10:FF:000001">
    <property type="entry name" value="Geranylgeranyl diphosphate synthase"/>
    <property type="match status" value="1"/>
</dbReference>
<dbReference type="OrthoDB" id="9805316at2"/>
<name>A0A4R9LPV0_9LEPT</name>
<evidence type="ECO:0000256" key="7">
    <source>
        <dbReference type="RuleBase" id="RU004466"/>
    </source>
</evidence>
<dbReference type="InterPro" id="IPR033749">
    <property type="entry name" value="Polyprenyl_synt_CS"/>
</dbReference>
<sequence>MSSFLYHLESAKSLFEPFFIPTIQTILKGFSPSRVSDAAIYSLQAGGKRIRPAIAINSYYANDNYPKPTNDTHLNNLLYLSAAIESIHTYSLIHDDLPSMDNDDMRRGMLTCHKKFDVPTAILAGDALNSLGFYLIRFLDSGDADLLKDCLNYLHEGAGIPGMITGQMEDLEEEGKSEISEYRKSMSGEERLLSIHGKKTGALIIASFLLGNRLRSDFREREVKIKEYAKEIGILFQITDDILDVEGSAESLGKTPGKDANSGKLTYPSLYGMETAKKMRDDSKDKAYSYAIKLESETNQFFKGLPNYIAERKN</sequence>
<keyword evidence="3 7" id="KW-0808">Transferase</keyword>
<dbReference type="CDD" id="cd00685">
    <property type="entry name" value="Trans_IPPS_HT"/>
    <property type="match status" value="1"/>
</dbReference>
<keyword evidence="6" id="KW-0414">Isoprene biosynthesis</keyword>
<comment type="similarity">
    <text evidence="2 7">Belongs to the FPP/GGPP synthase family.</text>
</comment>
<dbReference type="PANTHER" id="PTHR43281:SF1">
    <property type="entry name" value="FARNESYL DIPHOSPHATE SYNTHASE"/>
    <property type="match status" value="1"/>
</dbReference>
<evidence type="ECO:0000256" key="2">
    <source>
        <dbReference type="ARBA" id="ARBA00006706"/>
    </source>
</evidence>
<dbReference type="PROSITE" id="PS00723">
    <property type="entry name" value="POLYPRENYL_SYNTHASE_1"/>
    <property type="match status" value="1"/>
</dbReference>
<comment type="caution">
    <text evidence="8">The sequence shown here is derived from an EMBL/GenBank/DDBJ whole genome shotgun (WGS) entry which is preliminary data.</text>
</comment>
<keyword evidence="9" id="KW-1185">Reference proteome</keyword>
<evidence type="ECO:0000256" key="4">
    <source>
        <dbReference type="ARBA" id="ARBA00022723"/>
    </source>
</evidence>
<dbReference type="RefSeq" id="WP_135763798.1">
    <property type="nucleotide sequence ID" value="NZ_RQHV01000042.1"/>
</dbReference>
<dbReference type="GO" id="GO:0046872">
    <property type="term" value="F:metal ion binding"/>
    <property type="evidence" value="ECO:0007669"/>
    <property type="project" value="UniProtKB-KW"/>
</dbReference>
<dbReference type="GO" id="GO:0016114">
    <property type="term" value="P:terpenoid biosynthetic process"/>
    <property type="evidence" value="ECO:0007669"/>
    <property type="project" value="UniProtKB-ARBA"/>
</dbReference>
<evidence type="ECO:0000256" key="3">
    <source>
        <dbReference type="ARBA" id="ARBA00022679"/>
    </source>
</evidence>
<evidence type="ECO:0000256" key="1">
    <source>
        <dbReference type="ARBA" id="ARBA00001946"/>
    </source>
</evidence>
<dbReference type="Pfam" id="PF00348">
    <property type="entry name" value="polyprenyl_synt"/>
    <property type="match status" value="1"/>
</dbReference>
<proteinExistence type="inferred from homology"/>
<organism evidence="8 9">
    <name type="scientific">Leptospira ilyithenensis</name>
    <dbReference type="NCBI Taxonomy" id="2484901"/>
    <lineage>
        <taxon>Bacteria</taxon>
        <taxon>Pseudomonadati</taxon>
        <taxon>Spirochaetota</taxon>
        <taxon>Spirochaetia</taxon>
        <taxon>Leptospirales</taxon>
        <taxon>Leptospiraceae</taxon>
        <taxon>Leptospira</taxon>
    </lineage>
</organism>
<dbReference type="InterPro" id="IPR008949">
    <property type="entry name" value="Isoprenoid_synthase_dom_sf"/>
</dbReference>
<evidence type="ECO:0000313" key="9">
    <source>
        <dbReference type="Proteomes" id="UP000298264"/>
    </source>
</evidence>
<dbReference type="SUPFAM" id="SSF48576">
    <property type="entry name" value="Terpenoid synthases"/>
    <property type="match status" value="1"/>
</dbReference>
<evidence type="ECO:0000313" key="8">
    <source>
        <dbReference type="EMBL" id="TGN11041.1"/>
    </source>
</evidence>
<keyword evidence="5" id="KW-0460">Magnesium</keyword>
<dbReference type="EMBL" id="RQHV01000042">
    <property type="protein sequence ID" value="TGN11041.1"/>
    <property type="molecule type" value="Genomic_DNA"/>
</dbReference>